<keyword evidence="4 9" id="KW-1015">Disulfide bond</keyword>
<dbReference type="InterPro" id="IPR017937">
    <property type="entry name" value="Thioredoxin_CS"/>
</dbReference>
<accession>A0A7D7U5X7</accession>
<dbReference type="EMBL" id="CP059674">
    <property type="protein sequence ID" value="QMT98468.1"/>
    <property type="molecule type" value="Genomic_DNA"/>
</dbReference>
<dbReference type="GO" id="GO:0005737">
    <property type="term" value="C:cytoplasm"/>
    <property type="evidence" value="ECO:0007669"/>
    <property type="project" value="TreeGrafter"/>
</dbReference>
<dbReference type="CDD" id="cd02947">
    <property type="entry name" value="TRX_family"/>
    <property type="match status" value="1"/>
</dbReference>
<evidence type="ECO:0000256" key="6">
    <source>
        <dbReference type="NCBIfam" id="TIGR01068"/>
    </source>
</evidence>
<evidence type="ECO:0000256" key="9">
    <source>
        <dbReference type="PIRSR" id="PIRSR000077-4"/>
    </source>
</evidence>
<dbReference type="PRINTS" id="PR00421">
    <property type="entry name" value="THIOREDOXIN"/>
</dbReference>
<dbReference type="GO" id="GO:0015035">
    <property type="term" value="F:protein-disulfide reductase activity"/>
    <property type="evidence" value="ECO:0007669"/>
    <property type="project" value="UniProtKB-UniRule"/>
</dbReference>
<evidence type="ECO:0000313" key="12">
    <source>
        <dbReference type="Proteomes" id="UP000514704"/>
    </source>
</evidence>
<dbReference type="PROSITE" id="PS51352">
    <property type="entry name" value="THIOREDOXIN_2"/>
    <property type="match status" value="1"/>
</dbReference>
<evidence type="ECO:0000256" key="3">
    <source>
        <dbReference type="ARBA" id="ARBA00022982"/>
    </source>
</evidence>
<evidence type="ECO:0000256" key="4">
    <source>
        <dbReference type="ARBA" id="ARBA00023157"/>
    </source>
</evidence>
<feature type="site" description="Contributes to redox potential value" evidence="8">
    <location>
        <position position="30"/>
    </location>
</feature>
<feature type="active site" description="Nucleophile" evidence="8">
    <location>
        <position position="32"/>
    </location>
</feature>
<gene>
    <name evidence="11" type="primary">trxA</name>
    <name evidence="11" type="ORF">H3143_03140</name>
</gene>
<feature type="site" description="Contributes to redox potential value" evidence="8">
    <location>
        <position position="31"/>
    </location>
</feature>
<evidence type="ECO:0000259" key="10">
    <source>
        <dbReference type="PROSITE" id="PS51352"/>
    </source>
</evidence>
<name>A0A7D7U5X7_9MOLU</name>
<dbReference type="FunFam" id="3.40.30.10:FF:000001">
    <property type="entry name" value="Thioredoxin"/>
    <property type="match status" value="1"/>
</dbReference>
<evidence type="ECO:0000256" key="8">
    <source>
        <dbReference type="PIRSR" id="PIRSR000077-1"/>
    </source>
</evidence>
<sequence>MKHISNKAELEQLLSSNKKVVVDFYADWCGPCKILGPIFEEVSQDNQEWTFVKVNVDQAAELSAEFEIRSIPTVIFFQDGNMTDKRIGFIPKNELKEMLK</sequence>
<dbReference type="InterPro" id="IPR005746">
    <property type="entry name" value="Thioredoxin"/>
</dbReference>
<evidence type="ECO:0000256" key="2">
    <source>
        <dbReference type="ARBA" id="ARBA00022448"/>
    </source>
</evidence>
<dbReference type="PIRSF" id="PIRSF000077">
    <property type="entry name" value="Thioredoxin"/>
    <property type="match status" value="1"/>
</dbReference>
<dbReference type="Proteomes" id="UP000514704">
    <property type="component" value="Chromosome"/>
</dbReference>
<dbReference type="InterPro" id="IPR036249">
    <property type="entry name" value="Thioredoxin-like_sf"/>
</dbReference>
<dbReference type="Gene3D" id="3.40.30.10">
    <property type="entry name" value="Glutaredoxin"/>
    <property type="match status" value="1"/>
</dbReference>
<dbReference type="NCBIfam" id="TIGR01068">
    <property type="entry name" value="thioredoxin"/>
    <property type="match status" value="1"/>
</dbReference>
<protein>
    <recommendedName>
        <fullName evidence="6 7">Thioredoxin</fullName>
    </recommendedName>
</protein>
<keyword evidence="5 9" id="KW-0676">Redox-active center</keyword>
<feature type="active site" description="Nucleophile" evidence="8">
    <location>
        <position position="29"/>
    </location>
</feature>
<feature type="site" description="Deprotonates C-terminal active site Cys" evidence="8">
    <location>
        <position position="23"/>
    </location>
</feature>
<dbReference type="InterPro" id="IPR013766">
    <property type="entry name" value="Thioredoxin_domain"/>
</dbReference>
<keyword evidence="12" id="KW-1185">Reference proteome</keyword>
<evidence type="ECO:0000256" key="7">
    <source>
        <dbReference type="PIRNR" id="PIRNR000077"/>
    </source>
</evidence>
<proteinExistence type="inferred from homology"/>
<evidence type="ECO:0000256" key="1">
    <source>
        <dbReference type="ARBA" id="ARBA00008987"/>
    </source>
</evidence>
<keyword evidence="2" id="KW-0813">Transport</keyword>
<dbReference type="PANTHER" id="PTHR45663">
    <property type="entry name" value="GEO12009P1"/>
    <property type="match status" value="1"/>
</dbReference>
<comment type="similarity">
    <text evidence="1 7">Belongs to the thioredoxin family.</text>
</comment>
<feature type="disulfide bond" description="Redox-active" evidence="9">
    <location>
        <begin position="29"/>
        <end position="32"/>
    </location>
</feature>
<dbReference type="AlphaFoldDB" id="A0A7D7U5X7"/>
<dbReference type="PROSITE" id="PS00194">
    <property type="entry name" value="THIOREDOXIN_1"/>
    <property type="match status" value="1"/>
</dbReference>
<dbReference type="Pfam" id="PF00085">
    <property type="entry name" value="Thioredoxin"/>
    <property type="match status" value="1"/>
</dbReference>
<dbReference type="KEGG" id="mtuy:H3143_03140"/>
<evidence type="ECO:0000313" key="11">
    <source>
        <dbReference type="EMBL" id="QMT98468.1"/>
    </source>
</evidence>
<dbReference type="RefSeq" id="WP_182078749.1">
    <property type="nucleotide sequence ID" value="NZ_CP059674.1"/>
</dbReference>
<feature type="domain" description="Thioredoxin" evidence="10">
    <location>
        <begin position="1"/>
        <end position="100"/>
    </location>
</feature>
<dbReference type="SUPFAM" id="SSF52833">
    <property type="entry name" value="Thioredoxin-like"/>
    <property type="match status" value="1"/>
</dbReference>
<dbReference type="PANTHER" id="PTHR45663:SF11">
    <property type="entry name" value="GEO12009P1"/>
    <property type="match status" value="1"/>
</dbReference>
<keyword evidence="3" id="KW-0249">Electron transport</keyword>
<organism evidence="11 12">
    <name type="scientific">Mycoplasma tullyi</name>
    <dbReference type="NCBI Taxonomy" id="1612150"/>
    <lineage>
        <taxon>Bacteria</taxon>
        <taxon>Bacillati</taxon>
        <taxon>Mycoplasmatota</taxon>
        <taxon>Mollicutes</taxon>
        <taxon>Mycoplasmataceae</taxon>
        <taxon>Mycoplasma</taxon>
    </lineage>
</organism>
<reference evidence="11 12" key="1">
    <citation type="journal article" date="2017" name="Int. J. Syst. Evol. Microbiol.">
        <title>Mycoplasma tullyi sp. nov., isolated from penguins of the genus Spheniscus.</title>
        <authorList>
            <person name="Yavari C.A."/>
            <person name="Ramirez A.S."/>
            <person name="Nicholas R.A.J."/>
            <person name="Radford A.D."/>
            <person name="Darby A.C."/>
            <person name="Bradbury J.M."/>
        </authorList>
    </citation>
    <scope>NUCLEOTIDE SEQUENCE [LARGE SCALE GENOMIC DNA]</scope>
    <source>
        <strain evidence="11 12">56A97T</strain>
    </source>
</reference>
<evidence type="ECO:0000256" key="5">
    <source>
        <dbReference type="ARBA" id="ARBA00023284"/>
    </source>
</evidence>